<keyword evidence="8 12" id="KW-1133">Transmembrane helix</keyword>
<protein>
    <recommendedName>
        <fullName evidence="12">Phospho-N-acetylmuramoyl-pentapeptide-transferase</fullName>
        <ecNumber evidence="12">2.7.8.13</ecNumber>
    </recommendedName>
    <alternativeName>
        <fullName evidence="12">UDP-MurNAc-pentapeptide phosphotransferase</fullName>
    </alternativeName>
</protein>
<feature type="transmembrane region" description="Helical" evidence="12">
    <location>
        <begin position="108"/>
        <end position="125"/>
    </location>
</feature>
<comment type="function">
    <text evidence="12">Catalyzes the initial step of the lipid cycle reactions in the biosynthesis of the cell wall peptidoglycan: transfers peptidoglycan precursor phospho-MurNAc-pentapeptide from UDP-MurNAc-pentapeptide onto the lipid carrier undecaprenyl phosphate, yielding undecaprenyl-pyrophosphoryl-MurNAc-pentapeptide, known as lipid I.</text>
</comment>
<comment type="subcellular location">
    <subcellularLocation>
        <location evidence="12">Cell membrane</location>
        <topology evidence="12">Multi-pass membrane protein</topology>
    </subcellularLocation>
    <subcellularLocation>
        <location evidence="1">Membrane</location>
        <topology evidence="1">Multi-pass membrane protein</topology>
    </subcellularLocation>
</comment>
<dbReference type="Proteomes" id="UP000277145">
    <property type="component" value="Unassembled WGS sequence"/>
</dbReference>
<dbReference type="InterPro" id="IPR003524">
    <property type="entry name" value="PNAcMuramoyl-5peptid_Trfase"/>
</dbReference>
<feature type="transmembrane region" description="Helical" evidence="12">
    <location>
        <begin position="38"/>
        <end position="59"/>
    </location>
</feature>
<comment type="similarity">
    <text evidence="2 12">Belongs to the glycosyltransferase 4 family. MraY subfamily.</text>
</comment>
<keyword evidence="12" id="KW-1003">Cell membrane</keyword>
<accession>A0A3A6U4M9</accession>
<organism evidence="14 15">
    <name type="scientific">Legionella pneumophila subsp. pneumophila</name>
    <dbReference type="NCBI Taxonomy" id="91891"/>
    <lineage>
        <taxon>Bacteria</taxon>
        <taxon>Pseudomonadati</taxon>
        <taxon>Pseudomonadota</taxon>
        <taxon>Gammaproteobacteria</taxon>
        <taxon>Legionellales</taxon>
        <taxon>Legionellaceae</taxon>
        <taxon>Legionella</taxon>
    </lineage>
</organism>
<evidence type="ECO:0000256" key="3">
    <source>
        <dbReference type="ARBA" id="ARBA00022618"/>
    </source>
</evidence>
<dbReference type="EC" id="2.7.8.13" evidence="12"/>
<keyword evidence="6 12" id="KW-0133">Cell shape</keyword>
<dbReference type="InterPro" id="IPR018480">
    <property type="entry name" value="PNAcMuramoyl-5peptid_Trfase_CS"/>
</dbReference>
<dbReference type="GO" id="GO:0009252">
    <property type="term" value="P:peptidoglycan biosynthetic process"/>
    <property type="evidence" value="ECO:0007669"/>
    <property type="project" value="UniProtKB-UniRule"/>
</dbReference>
<evidence type="ECO:0000256" key="13">
    <source>
        <dbReference type="PIRSR" id="PIRSR600715-1"/>
    </source>
</evidence>
<evidence type="ECO:0000256" key="6">
    <source>
        <dbReference type="ARBA" id="ARBA00022960"/>
    </source>
</evidence>
<reference evidence="14 15" key="1">
    <citation type="submission" date="2018-08" db="EMBL/GenBank/DDBJ databases">
        <title>Genome Sequences of Legionella pneumophila subsp. pneumophila Isolates, Recovered from a Drinking Water System in a Large Builging.</title>
        <authorList>
            <person name="Gomez-Alvarez V."/>
            <person name="Boczek L."/>
            <person name="King D."/>
            <person name="Pemberton A."/>
            <person name="Pfaller S."/>
            <person name="Rodgers M."/>
            <person name="Santodomingo J."/>
            <person name="Revetta R."/>
        </authorList>
    </citation>
    <scope>NUCLEOTIDE SEQUENCE [LARGE SCALE GENOMIC DNA]</scope>
    <source>
        <strain evidence="14 15">L01C.1</strain>
    </source>
</reference>
<dbReference type="AlphaFoldDB" id="A0A3A6U4M9"/>
<name>A0A3A6U4M9_LEGPN</name>
<dbReference type="GO" id="GO:0008963">
    <property type="term" value="F:phospho-N-acetylmuramoyl-pentapeptide-transferase activity"/>
    <property type="evidence" value="ECO:0007669"/>
    <property type="project" value="UniProtKB-UniRule"/>
</dbReference>
<dbReference type="GO" id="GO:0051301">
    <property type="term" value="P:cell division"/>
    <property type="evidence" value="ECO:0007669"/>
    <property type="project" value="UniProtKB-KW"/>
</dbReference>
<evidence type="ECO:0000256" key="5">
    <source>
        <dbReference type="ARBA" id="ARBA00022692"/>
    </source>
</evidence>
<keyword evidence="4 12" id="KW-0808">Transferase</keyword>
<dbReference type="CDD" id="cd06852">
    <property type="entry name" value="GT_MraY"/>
    <property type="match status" value="1"/>
</dbReference>
<feature type="transmembrane region" description="Helical" evidence="12">
    <location>
        <begin position="301"/>
        <end position="322"/>
    </location>
</feature>
<evidence type="ECO:0000256" key="4">
    <source>
        <dbReference type="ARBA" id="ARBA00022679"/>
    </source>
</evidence>
<evidence type="ECO:0000256" key="2">
    <source>
        <dbReference type="ARBA" id="ARBA00005583"/>
    </source>
</evidence>
<dbReference type="NCBIfam" id="TIGR00445">
    <property type="entry name" value="mraY"/>
    <property type="match status" value="1"/>
</dbReference>
<comment type="pathway">
    <text evidence="12">Cell wall biogenesis; peptidoglycan biosynthesis.</text>
</comment>
<evidence type="ECO:0000313" key="15">
    <source>
        <dbReference type="Proteomes" id="UP000277145"/>
    </source>
</evidence>
<keyword evidence="12 13" id="KW-0479">Metal-binding</keyword>
<dbReference type="GO" id="GO:0005886">
    <property type="term" value="C:plasma membrane"/>
    <property type="evidence" value="ECO:0007669"/>
    <property type="project" value="UniProtKB-SubCell"/>
</dbReference>
<evidence type="ECO:0000256" key="9">
    <source>
        <dbReference type="ARBA" id="ARBA00023136"/>
    </source>
</evidence>
<gene>
    <name evidence="12" type="primary">mraY</name>
    <name evidence="14" type="ORF">D1H98_06620</name>
</gene>
<proteinExistence type="inferred from homology"/>
<dbReference type="PROSITE" id="PS01348">
    <property type="entry name" value="MRAY_2"/>
    <property type="match status" value="1"/>
</dbReference>
<feature type="transmembrane region" description="Helical" evidence="12">
    <location>
        <begin position="274"/>
        <end position="295"/>
    </location>
</feature>
<keyword evidence="3 12" id="KW-0132">Cell division</keyword>
<evidence type="ECO:0000313" key="14">
    <source>
        <dbReference type="EMBL" id="RJY34459.1"/>
    </source>
</evidence>
<dbReference type="PANTHER" id="PTHR22926:SF5">
    <property type="entry name" value="PHOSPHO-N-ACETYLMURAMOYL-PENTAPEPTIDE-TRANSFERASE HOMOLOG"/>
    <property type="match status" value="1"/>
</dbReference>
<dbReference type="InterPro" id="IPR000715">
    <property type="entry name" value="Glycosyl_transferase_4"/>
</dbReference>
<dbReference type="PROSITE" id="PS01347">
    <property type="entry name" value="MRAY_1"/>
    <property type="match status" value="1"/>
</dbReference>
<feature type="transmembrane region" description="Helical" evidence="12">
    <location>
        <begin position="145"/>
        <end position="163"/>
    </location>
</feature>
<dbReference type="Pfam" id="PF00953">
    <property type="entry name" value="Glycos_transf_4"/>
    <property type="match status" value="1"/>
</dbReference>
<feature type="transmembrane region" description="Helical" evidence="12">
    <location>
        <begin position="250"/>
        <end position="267"/>
    </location>
</feature>
<dbReference type="PANTHER" id="PTHR22926">
    <property type="entry name" value="PHOSPHO-N-ACETYLMURAMOYL-PENTAPEPTIDE-TRANSFERASE"/>
    <property type="match status" value="1"/>
</dbReference>
<dbReference type="UniPathway" id="UPA00219"/>
<dbReference type="GO" id="GO:0046872">
    <property type="term" value="F:metal ion binding"/>
    <property type="evidence" value="ECO:0007669"/>
    <property type="project" value="UniProtKB-KW"/>
</dbReference>
<feature type="binding site" evidence="13">
    <location>
        <position position="203"/>
    </location>
    <ligand>
        <name>Mg(2+)</name>
        <dbReference type="ChEBI" id="CHEBI:18420"/>
    </ligand>
</feature>
<comment type="caution">
    <text evidence="14">The sequence shown here is derived from an EMBL/GenBank/DDBJ whole genome shotgun (WGS) entry which is preliminary data.</text>
</comment>
<dbReference type="EMBL" id="QWDR01000001">
    <property type="protein sequence ID" value="RJY34459.1"/>
    <property type="molecule type" value="Genomic_DNA"/>
</dbReference>
<comment type="catalytic activity">
    <reaction evidence="12">
        <text>UDP-N-acetyl-alpha-D-muramoyl-L-alanyl-gamma-D-glutamyl-meso-2,6-diaminopimeloyl-D-alanyl-D-alanine + di-trans,octa-cis-undecaprenyl phosphate = di-trans,octa-cis-undecaprenyl diphospho-N-acetyl-alpha-D-muramoyl-L-alanyl-D-glutamyl-meso-2,6-diaminopimeloyl-D-alanyl-D-alanine + UMP</text>
        <dbReference type="Rhea" id="RHEA:28386"/>
        <dbReference type="ChEBI" id="CHEBI:57865"/>
        <dbReference type="ChEBI" id="CHEBI:60392"/>
        <dbReference type="ChEBI" id="CHEBI:61386"/>
        <dbReference type="ChEBI" id="CHEBI:61387"/>
        <dbReference type="EC" id="2.7.8.13"/>
    </reaction>
</comment>
<sequence length="372" mass="41123">MSIILRTRGIIMLYWLTQLLQGQYHAFRVFQYLTFRSILASLTALIVGLLCGPLMIRWLRGLQIGQMVRSDGPQTHLSKAGTPTMGGVLILLAITVSCLLWCDLRQTSLWLVLLVTLANGLVGWVDDYRKLVLKNSKGLPGRWKYFWQSVIALVAVSYLYWNASLPVHTQLTVPFFKTVTWDLGVFFPVLAYFVIVGSSNAVNLTDGLDGLAIMPIVMVAGALGVFAYASSNAVYSNYLGIPYVPNTGELTIFCSSIVGAGLGFLWYNSYPAQVFMGDVGSLALGAALGIVAIVVRQELVLLIMGGLFVIETLSVILQVGYFKYSGGKRLFRMAPLHHHFELKGWSEPKVIVRFWIITVVFVLCGLATLKLR</sequence>
<feature type="transmembrane region" description="Helical" evidence="12">
    <location>
        <begin position="211"/>
        <end position="230"/>
    </location>
</feature>
<feature type="transmembrane region" description="Helical" evidence="12">
    <location>
        <begin position="350"/>
        <end position="369"/>
    </location>
</feature>
<feature type="binding site" evidence="13">
    <location>
        <position position="278"/>
    </location>
    <ligand>
        <name>Mg(2+)</name>
        <dbReference type="ChEBI" id="CHEBI:18420"/>
    </ligand>
</feature>
<keyword evidence="10 12" id="KW-0131">Cell cycle</keyword>
<evidence type="ECO:0000256" key="11">
    <source>
        <dbReference type="ARBA" id="ARBA00023316"/>
    </source>
</evidence>
<keyword evidence="11 12" id="KW-0961">Cell wall biogenesis/degradation</keyword>
<dbReference type="Pfam" id="PF10555">
    <property type="entry name" value="MraY_sig1"/>
    <property type="match status" value="1"/>
</dbReference>
<keyword evidence="5 12" id="KW-0812">Transmembrane</keyword>
<evidence type="ECO:0000256" key="8">
    <source>
        <dbReference type="ARBA" id="ARBA00022989"/>
    </source>
</evidence>
<feature type="transmembrane region" description="Helical" evidence="12">
    <location>
        <begin position="183"/>
        <end position="204"/>
    </location>
</feature>
<keyword evidence="12 13" id="KW-0460">Magnesium</keyword>
<evidence type="ECO:0000256" key="12">
    <source>
        <dbReference type="HAMAP-Rule" id="MF_00038"/>
    </source>
</evidence>
<keyword evidence="7 12" id="KW-0573">Peptidoglycan synthesis</keyword>
<dbReference type="GO" id="GO:0071555">
    <property type="term" value="P:cell wall organization"/>
    <property type="evidence" value="ECO:0007669"/>
    <property type="project" value="UniProtKB-KW"/>
</dbReference>
<evidence type="ECO:0000256" key="10">
    <source>
        <dbReference type="ARBA" id="ARBA00023306"/>
    </source>
</evidence>
<dbReference type="GO" id="GO:0051992">
    <property type="term" value="F:UDP-N-acetylmuramoyl-L-alanyl-D-glutamyl-meso-2,6-diaminopimelyl-D-alanyl-D-alanine:undecaprenyl-phosphate transferase activity"/>
    <property type="evidence" value="ECO:0007669"/>
    <property type="project" value="RHEA"/>
</dbReference>
<feature type="transmembrane region" description="Helical" evidence="12">
    <location>
        <begin position="80"/>
        <end position="102"/>
    </location>
</feature>
<evidence type="ECO:0000256" key="1">
    <source>
        <dbReference type="ARBA" id="ARBA00004141"/>
    </source>
</evidence>
<keyword evidence="9 12" id="KW-0472">Membrane</keyword>
<dbReference type="GO" id="GO:0008360">
    <property type="term" value="P:regulation of cell shape"/>
    <property type="evidence" value="ECO:0007669"/>
    <property type="project" value="UniProtKB-KW"/>
</dbReference>
<dbReference type="HAMAP" id="MF_00038">
    <property type="entry name" value="MraY"/>
    <property type="match status" value="1"/>
</dbReference>
<comment type="cofactor">
    <cofactor evidence="12 13">
        <name>Mg(2+)</name>
        <dbReference type="ChEBI" id="CHEBI:18420"/>
    </cofactor>
</comment>
<evidence type="ECO:0000256" key="7">
    <source>
        <dbReference type="ARBA" id="ARBA00022984"/>
    </source>
</evidence>